<feature type="domain" description="BPL/LPL catalytic" evidence="5">
    <location>
        <begin position="57"/>
        <end position="240"/>
    </location>
</feature>
<evidence type="ECO:0000256" key="2">
    <source>
        <dbReference type="ARBA" id="ARBA00005085"/>
    </source>
</evidence>
<dbReference type="InterPro" id="IPR004143">
    <property type="entry name" value="BPL_LPL_catalytic"/>
</dbReference>
<gene>
    <name evidence="6" type="ORF">K7432_004150</name>
</gene>
<keyword evidence="7" id="KW-1185">Reference proteome</keyword>
<dbReference type="InterPro" id="IPR004562">
    <property type="entry name" value="LipoylTrfase_LipoateP_Ligase"/>
</dbReference>
<dbReference type="Proteomes" id="UP001479436">
    <property type="component" value="Unassembled WGS sequence"/>
</dbReference>
<accession>A0ABR2WYL6</accession>
<comment type="function">
    <text evidence="1">Catalyzes both the ATP-dependent activation of exogenously supplied lipoate to lipoyl-AMP and the transfer of the activated lipoyl onto the lipoyl domains of lipoate-dependent enzymes.</text>
</comment>
<dbReference type="EMBL" id="JASJQH010000138">
    <property type="protein sequence ID" value="KAK9766635.1"/>
    <property type="molecule type" value="Genomic_DNA"/>
</dbReference>
<comment type="similarity">
    <text evidence="3">Belongs to the LplA family.</text>
</comment>
<dbReference type="Pfam" id="PF21948">
    <property type="entry name" value="LplA-B_cat"/>
    <property type="match status" value="1"/>
</dbReference>
<dbReference type="CDD" id="cd16443">
    <property type="entry name" value="LplA"/>
    <property type="match status" value="1"/>
</dbReference>
<comment type="pathway">
    <text evidence="2">Protein modification; protein lipoylation via exogenous pathway; protein N(6)-(lipoyl)lysine from lipoate: step 2/2.</text>
</comment>
<dbReference type="InterPro" id="IPR045864">
    <property type="entry name" value="aa-tRNA-synth_II/BPL/LPL"/>
</dbReference>
<dbReference type="PANTHER" id="PTHR12561">
    <property type="entry name" value="LIPOATE-PROTEIN LIGASE"/>
    <property type="match status" value="1"/>
</dbReference>
<protein>
    <recommendedName>
        <fullName evidence="4">Putative lipoate-protein ligase A</fullName>
    </recommendedName>
</protein>
<comment type="caution">
    <text evidence="6">The sequence shown here is derived from an EMBL/GenBank/DDBJ whole genome shotgun (WGS) entry which is preliminary data.</text>
</comment>
<name>A0ABR2WYL6_9FUNG</name>
<dbReference type="PANTHER" id="PTHR12561:SF3">
    <property type="entry name" value="LIPOYLTRANSFERASE 1, MITOCHONDRIAL"/>
    <property type="match status" value="1"/>
</dbReference>
<evidence type="ECO:0000256" key="3">
    <source>
        <dbReference type="ARBA" id="ARBA00008242"/>
    </source>
</evidence>
<proteinExistence type="inferred from homology"/>
<evidence type="ECO:0000313" key="7">
    <source>
        <dbReference type="Proteomes" id="UP001479436"/>
    </source>
</evidence>
<dbReference type="NCBIfam" id="TIGR00545">
    <property type="entry name" value="lipoyltrans"/>
    <property type="match status" value="1"/>
</dbReference>
<dbReference type="SUPFAM" id="SSF55681">
    <property type="entry name" value="Class II aaRS and biotin synthetases"/>
    <property type="match status" value="1"/>
</dbReference>
<evidence type="ECO:0000256" key="4">
    <source>
        <dbReference type="ARBA" id="ARBA00015925"/>
    </source>
</evidence>
<evidence type="ECO:0000256" key="1">
    <source>
        <dbReference type="ARBA" id="ARBA00003253"/>
    </source>
</evidence>
<organism evidence="6 7">
    <name type="scientific">Basidiobolus ranarum</name>
    <dbReference type="NCBI Taxonomy" id="34480"/>
    <lineage>
        <taxon>Eukaryota</taxon>
        <taxon>Fungi</taxon>
        <taxon>Fungi incertae sedis</taxon>
        <taxon>Zoopagomycota</taxon>
        <taxon>Entomophthoromycotina</taxon>
        <taxon>Basidiobolomycetes</taxon>
        <taxon>Basidiobolales</taxon>
        <taxon>Basidiobolaceae</taxon>
        <taxon>Basidiobolus</taxon>
    </lineage>
</organism>
<evidence type="ECO:0000313" key="6">
    <source>
        <dbReference type="EMBL" id="KAK9766635.1"/>
    </source>
</evidence>
<sequence length="310" mass="35770">MSIFLSSRFAVRSNFRALSLSTPQRVRHAHKLALYTSSLSDTKTNLAFEEWLFRNTDPQTYILYLWRNSSCVVVGRNQNPWKECNIPLMRQLGIPLVRRQSGGGAVYQDMGNSCYTILMPKEAFNRKTSAELVTRALLDCDIPAYVNERNDITVDGFKVSGSAYKLTNRRAYHHGTMLIDTELSNLSGCLRSNKEYMTTKGVESVPSKVTNLRPYSYTIDHQSFCEAVAKEFTSHFGAEKLEPTIMDENFIQEHPQIQEYRNNIDTWEWIYGQTPEFTVDLKHEIHQEPVVLHTFHRNCFAAFLLTLLDY</sequence>
<reference evidence="6 7" key="1">
    <citation type="submission" date="2023-04" db="EMBL/GenBank/DDBJ databases">
        <title>Genome of Basidiobolus ranarum AG-B5.</title>
        <authorList>
            <person name="Stajich J.E."/>
            <person name="Carter-House D."/>
            <person name="Gryganskyi A."/>
        </authorList>
    </citation>
    <scope>NUCLEOTIDE SEQUENCE [LARGE SCALE GENOMIC DNA]</scope>
    <source>
        <strain evidence="6 7">AG-B5</strain>
    </source>
</reference>
<dbReference type="Gene3D" id="3.30.930.10">
    <property type="entry name" value="Bira Bifunctional Protein, Domain 2"/>
    <property type="match status" value="1"/>
</dbReference>
<evidence type="ECO:0000259" key="5">
    <source>
        <dbReference type="PROSITE" id="PS51733"/>
    </source>
</evidence>
<dbReference type="PROSITE" id="PS51733">
    <property type="entry name" value="BPL_LPL_CATALYTIC"/>
    <property type="match status" value="1"/>
</dbReference>